<dbReference type="eggNOG" id="ENOG502S016">
    <property type="taxonomic scope" value="Eukaryota"/>
</dbReference>
<accession>C4JIB7</accession>
<dbReference type="VEuPathDB" id="FungiDB:UREG_02863"/>
<dbReference type="AlphaFoldDB" id="C4JIB7"/>
<reference evidence="3" key="1">
    <citation type="journal article" date="2009" name="Genome Res.">
        <title>Comparative genomic analyses of the human fungal pathogens Coccidioides and their relatives.</title>
        <authorList>
            <person name="Sharpton T.J."/>
            <person name="Stajich J.E."/>
            <person name="Rounsley S.D."/>
            <person name="Gardner M.J."/>
            <person name="Wortman J.R."/>
            <person name="Jordar V.S."/>
            <person name="Maiti R."/>
            <person name="Kodira C.D."/>
            <person name="Neafsey D.E."/>
            <person name="Zeng Q."/>
            <person name="Hung C.-Y."/>
            <person name="McMahan C."/>
            <person name="Muszewska A."/>
            <person name="Grynberg M."/>
            <person name="Mandel M.A."/>
            <person name="Kellner E.M."/>
            <person name="Barker B.M."/>
            <person name="Galgiani J.N."/>
            <person name="Orbach M.J."/>
            <person name="Kirkland T.N."/>
            <person name="Cole G.T."/>
            <person name="Henn M.R."/>
            <person name="Birren B.W."/>
            <person name="Taylor J.W."/>
        </authorList>
    </citation>
    <scope>NUCLEOTIDE SEQUENCE [LARGE SCALE GENOMIC DNA]</scope>
    <source>
        <strain evidence="3">UAMH 1704</strain>
    </source>
</reference>
<evidence type="ECO:0000313" key="2">
    <source>
        <dbReference type="EMBL" id="EEP78014.1"/>
    </source>
</evidence>
<dbReference type="OMA" id="FQHEANG"/>
<dbReference type="InParanoid" id="C4JIB7"/>
<dbReference type="OrthoDB" id="5398371at2759"/>
<feature type="region of interest" description="Disordered" evidence="1">
    <location>
        <begin position="354"/>
        <end position="378"/>
    </location>
</feature>
<dbReference type="RefSeq" id="XP_002543347.1">
    <property type="nucleotide sequence ID" value="XM_002543301.1"/>
</dbReference>
<keyword evidence="3" id="KW-1185">Reference proteome</keyword>
<dbReference type="EMBL" id="CH476615">
    <property type="protein sequence ID" value="EEP78014.1"/>
    <property type="molecule type" value="Genomic_DNA"/>
</dbReference>
<dbReference type="KEGG" id="ure:UREG_02863"/>
<sequence>MDGRVSGSNSQATTLSSGVADIPCTVIAQGDLVLNCVSAARSPSGKRVISRFRTSSAILRKSCDYFQVLLDPTKFQEGRTFLESKKRLEARYGSVESALYQAKIDELPEFTLELPPLSPKVTRHALLCDFFALLATAEDDDPASGQALYEDIAKRPIFFLASLVALLDRYGALHLFKRAMSIENTDDGPCVMPERRRLRDRLRTFRSHEEERLREVVFLAYSIHDQKAFAFLTHRLVVDGSRMWRRIVDEGQSGIPIWWQLPGVIEQELEFRNQCILDTISDYQSHLLCAFGASTTTSKQKTTSLPSTKRELQCRRVYENSRACDSFHLGEMIHFFSTRAKTLELQSTLSNHEPDYDAGYTTENEFDDSNKPGSTHARPDAASAAVSLACLTAYKDSRKVVKPSEYVYSTIPNLVCEGHGITTRSATRKACQFVAALYNQLPALIQ</sequence>
<gene>
    <name evidence="2" type="ORF">UREG_02863</name>
</gene>
<dbReference type="HOGENOM" id="CLU_614219_0_0_1"/>
<dbReference type="Proteomes" id="UP000002058">
    <property type="component" value="Unassembled WGS sequence"/>
</dbReference>
<evidence type="ECO:0008006" key="4">
    <source>
        <dbReference type="Google" id="ProtNLM"/>
    </source>
</evidence>
<name>C4JIB7_UNCRE</name>
<dbReference type="GeneID" id="8443476"/>
<proteinExistence type="predicted"/>
<evidence type="ECO:0000313" key="3">
    <source>
        <dbReference type="Proteomes" id="UP000002058"/>
    </source>
</evidence>
<evidence type="ECO:0000256" key="1">
    <source>
        <dbReference type="SAM" id="MobiDB-lite"/>
    </source>
</evidence>
<protein>
    <recommendedName>
        <fullName evidence="4">BTB domain-containing protein</fullName>
    </recommendedName>
</protein>
<organism evidence="2 3">
    <name type="scientific">Uncinocarpus reesii (strain UAMH 1704)</name>
    <dbReference type="NCBI Taxonomy" id="336963"/>
    <lineage>
        <taxon>Eukaryota</taxon>
        <taxon>Fungi</taxon>
        <taxon>Dikarya</taxon>
        <taxon>Ascomycota</taxon>
        <taxon>Pezizomycotina</taxon>
        <taxon>Eurotiomycetes</taxon>
        <taxon>Eurotiomycetidae</taxon>
        <taxon>Onygenales</taxon>
        <taxon>Onygenaceae</taxon>
        <taxon>Uncinocarpus</taxon>
    </lineage>
</organism>